<evidence type="ECO:0000259" key="12">
    <source>
        <dbReference type="PROSITE" id="PS51202"/>
    </source>
</evidence>
<evidence type="ECO:0000256" key="5">
    <source>
        <dbReference type="ARBA" id="ARBA00023065"/>
    </source>
</evidence>
<evidence type="ECO:0000256" key="7">
    <source>
        <dbReference type="ARBA" id="ARBA00023173"/>
    </source>
</evidence>
<keyword evidence="7" id="KW-0869">Chloride channel</keyword>
<keyword evidence="8" id="KW-0868">Chloride</keyword>
<dbReference type="InterPro" id="IPR036721">
    <property type="entry name" value="RCK_C_sf"/>
</dbReference>
<dbReference type="RefSeq" id="WP_369741197.1">
    <property type="nucleotide sequence ID" value="NZ_JBGEDP010000001.1"/>
</dbReference>
<dbReference type="SUPFAM" id="SSF54631">
    <property type="entry name" value="CBS-domain pair"/>
    <property type="match status" value="1"/>
</dbReference>
<evidence type="ECO:0000313" key="14">
    <source>
        <dbReference type="EMBL" id="MEY8018592.1"/>
    </source>
</evidence>
<evidence type="ECO:0000256" key="8">
    <source>
        <dbReference type="ARBA" id="ARBA00023214"/>
    </source>
</evidence>
<dbReference type="InterPro" id="IPR014743">
    <property type="entry name" value="Cl-channel_core"/>
</dbReference>
<feature type="transmembrane region" description="Helical" evidence="11">
    <location>
        <begin position="360"/>
        <end position="379"/>
    </location>
</feature>
<feature type="transmembrane region" description="Helical" evidence="11">
    <location>
        <begin position="425"/>
        <end position="446"/>
    </location>
</feature>
<name>A0ABV4C9G3_9MYCO</name>
<evidence type="ECO:0000256" key="6">
    <source>
        <dbReference type="ARBA" id="ARBA00023136"/>
    </source>
</evidence>
<proteinExistence type="predicted"/>
<dbReference type="InterPro" id="IPR001807">
    <property type="entry name" value="ClC"/>
</dbReference>
<feature type="transmembrane region" description="Helical" evidence="11">
    <location>
        <begin position="219"/>
        <end position="243"/>
    </location>
</feature>
<keyword evidence="9" id="KW-0407">Ion channel</keyword>
<dbReference type="InterPro" id="IPR046342">
    <property type="entry name" value="CBS_dom_sf"/>
</dbReference>
<dbReference type="Gene3D" id="3.30.70.1450">
    <property type="entry name" value="Regulator of K+ conductance, C-terminal domain"/>
    <property type="match status" value="1"/>
</dbReference>
<evidence type="ECO:0000256" key="3">
    <source>
        <dbReference type="ARBA" id="ARBA00022692"/>
    </source>
</evidence>
<evidence type="ECO:0000256" key="1">
    <source>
        <dbReference type="ARBA" id="ARBA00004141"/>
    </source>
</evidence>
<keyword evidence="3 11" id="KW-0812">Transmembrane</keyword>
<dbReference type="PROSITE" id="PS51371">
    <property type="entry name" value="CBS"/>
    <property type="match status" value="1"/>
</dbReference>
<dbReference type="Pfam" id="PF00571">
    <property type="entry name" value="CBS"/>
    <property type="match status" value="1"/>
</dbReference>
<keyword evidence="4 11" id="KW-1133">Transmembrane helix</keyword>
<organism evidence="14 15">
    <name type="scientific">Mycobacterium servetii</name>
    <dbReference type="NCBI Taxonomy" id="3237418"/>
    <lineage>
        <taxon>Bacteria</taxon>
        <taxon>Bacillati</taxon>
        <taxon>Actinomycetota</taxon>
        <taxon>Actinomycetes</taxon>
        <taxon>Mycobacteriales</taxon>
        <taxon>Mycobacteriaceae</taxon>
        <taxon>Mycobacterium</taxon>
    </lineage>
</organism>
<dbReference type="EMBL" id="JBGEDP010000001">
    <property type="protein sequence ID" value="MEY8018592.1"/>
    <property type="molecule type" value="Genomic_DNA"/>
</dbReference>
<dbReference type="SUPFAM" id="SSF116726">
    <property type="entry name" value="TrkA C-terminal domain-like"/>
    <property type="match status" value="1"/>
</dbReference>
<evidence type="ECO:0000256" key="2">
    <source>
        <dbReference type="ARBA" id="ARBA00022448"/>
    </source>
</evidence>
<evidence type="ECO:0000256" key="11">
    <source>
        <dbReference type="SAM" id="Phobius"/>
    </source>
</evidence>
<feature type="transmembrane region" description="Helical" evidence="11">
    <location>
        <begin position="255"/>
        <end position="275"/>
    </location>
</feature>
<evidence type="ECO:0000313" key="15">
    <source>
        <dbReference type="Proteomes" id="UP001564760"/>
    </source>
</evidence>
<keyword evidence="2" id="KW-0813">Transport</keyword>
<dbReference type="PRINTS" id="PR00762">
    <property type="entry name" value="CLCHANNEL"/>
</dbReference>
<evidence type="ECO:0000256" key="10">
    <source>
        <dbReference type="PROSITE-ProRule" id="PRU00703"/>
    </source>
</evidence>
<evidence type="ECO:0000256" key="9">
    <source>
        <dbReference type="ARBA" id="ARBA00023303"/>
    </source>
</evidence>
<feature type="transmembrane region" description="Helical" evidence="11">
    <location>
        <begin position="332"/>
        <end position="354"/>
    </location>
</feature>
<feature type="transmembrane region" description="Helical" evidence="11">
    <location>
        <begin position="391"/>
        <end position="413"/>
    </location>
</feature>
<dbReference type="SUPFAM" id="SSF81340">
    <property type="entry name" value="Clc chloride channel"/>
    <property type="match status" value="1"/>
</dbReference>
<protein>
    <submittedName>
        <fullName evidence="14">Chloride channel protein</fullName>
    </submittedName>
</protein>
<keyword evidence="5" id="KW-0406">Ion transport</keyword>
<keyword evidence="6 11" id="KW-0472">Membrane</keyword>
<dbReference type="Proteomes" id="UP001564760">
    <property type="component" value="Unassembled WGS sequence"/>
</dbReference>
<dbReference type="Gene3D" id="1.10.3080.10">
    <property type="entry name" value="Clc chloride channel"/>
    <property type="match status" value="1"/>
</dbReference>
<feature type="transmembrane region" description="Helical" evidence="11">
    <location>
        <begin position="83"/>
        <end position="103"/>
    </location>
</feature>
<dbReference type="Pfam" id="PF00654">
    <property type="entry name" value="Voltage_CLC"/>
    <property type="match status" value="1"/>
</dbReference>
<dbReference type="InterPro" id="IPR006037">
    <property type="entry name" value="RCK_C"/>
</dbReference>
<feature type="transmembrane region" description="Helical" evidence="11">
    <location>
        <begin position="33"/>
        <end position="63"/>
    </location>
</feature>
<gene>
    <name evidence="14" type="ORF">AB8998_28315</name>
</gene>
<evidence type="ECO:0000256" key="4">
    <source>
        <dbReference type="ARBA" id="ARBA00022989"/>
    </source>
</evidence>
<dbReference type="InterPro" id="IPR000644">
    <property type="entry name" value="CBS_dom"/>
</dbReference>
<feature type="transmembrane region" description="Helical" evidence="11">
    <location>
        <begin position="182"/>
        <end position="207"/>
    </location>
</feature>
<accession>A0ABV4C9G3</accession>
<feature type="domain" description="RCK C-terminal" evidence="12">
    <location>
        <begin position="586"/>
        <end position="667"/>
    </location>
</feature>
<dbReference type="PANTHER" id="PTHR43427:SF6">
    <property type="entry name" value="CHLORIDE CHANNEL PROTEIN CLC-E"/>
    <property type="match status" value="1"/>
</dbReference>
<keyword evidence="15" id="KW-1185">Reference proteome</keyword>
<sequence>MAQEKTTADSARGSRVLSHAAGRAAGWLRANRLGLFCIALVVGVGAGIGAVGFRYLIFSFTWLATGHDEFGQQGWVGSDHLPWLGVGFFVVIPVLGGLLYGPLISRFAREARGHGVPEVMIAVADNGGRIRPQVTVVKALASALCIGSGGSVGREGPIVQIGAALASSAGQWVRMPENRLRVLVACGAAGGISATFNAPITGVFFAVELILRELSVEAIFTIMLSAMVADVIARVFFGAAPFLTRLPEGIELNHIANYLLVALLAVIAGLLGVLFKNVLYKAEDLCDRIWGPRPDWARPAVGGVVLGVLLLAVPQLYGVGYPVMYDAFAGHYALWFLVILAAGKMLACGLTIGIGGSGGVFAPSLFIGATSGMAFGMVVHQLIGPAVGNPAIYAIVGMGAVFASAARAPLTALASTVEMTGDFTLTLPVMLAVAVGTTVSRMLSYGTIYTTKLLRRGIDIDRPTPTHAFAHLTAADAMHPFTVPLDLGRTAAADQDWTAQLGPVTRVRQPQALFANDSLAQALRQLVLYGRDGLPVIDTEERRVQGWLTNQDVLRAVAAHLAASYPDIAASHQAAEWADPKAFAAEHDPRSQLPGYRIVEHTLGPDSAAVGRRIGELDWPPGHYPVSVIHQRQLMAADVAVRLDPGDRVNILVPTNGAREHDSAVKSDNRA</sequence>
<reference evidence="14 15" key="1">
    <citation type="submission" date="2024-08" db="EMBL/GenBank/DDBJ databases">
        <title>Mycobacterium servetensis sp. nov., a novel rapid-growing mycobacterial species recovered from a human patient in Zaragoza, Spain.</title>
        <authorList>
            <person name="Tristancho-Baro A.I."/>
            <person name="Buenestado-Serrano S."/>
            <person name="Garcia De Viedma D."/>
            <person name="Milagro-Beamonte A."/>
            <person name="Burillo N."/>
            <person name="Sanz S."/>
            <person name="Lopez-Calleja A.I."/>
            <person name="Penas-Utrilla D."/>
            <person name="Guardingo M."/>
            <person name="Garcia M.J."/>
            <person name="Vinuelas-Bayon J."/>
        </authorList>
    </citation>
    <scope>NUCLEOTIDE SEQUENCE [LARGE SCALE GENOMIC DNA]</scope>
    <source>
        <strain evidence="15">HUMS_12744610</strain>
    </source>
</reference>
<dbReference type="PANTHER" id="PTHR43427">
    <property type="entry name" value="CHLORIDE CHANNEL PROTEIN CLC-E"/>
    <property type="match status" value="1"/>
</dbReference>
<dbReference type="CDD" id="cd00400">
    <property type="entry name" value="Voltage_gated_ClC"/>
    <property type="match status" value="1"/>
</dbReference>
<dbReference type="InterPro" id="IPR050368">
    <property type="entry name" value="ClC-type_chloride_channel"/>
</dbReference>
<keyword evidence="10" id="KW-0129">CBS domain</keyword>
<comment type="subcellular location">
    <subcellularLocation>
        <location evidence="1">Membrane</location>
        <topology evidence="1">Multi-pass membrane protein</topology>
    </subcellularLocation>
</comment>
<comment type="caution">
    <text evidence="14">The sequence shown here is derived from an EMBL/GenBank/DDBJ whole genome shotgun (WGS) entry which is preliminary data.</text>
</comment>
<feature type="domain" description="CBS" evidence="13">
    <location>
        <begin position="504"/>
        <end position="564"/>
    </location>
</feature>
<evidence type="ECO:0000259" key="13">
    <source>
        <dbReference type="PROSITE" id="PS51371"/>
    </source>
</evidence>
<dbReference type="PROSITE" id="PS51202">
    <property type="entry name" value="RCK_C"/>
    <property type="match status" value="1"/>
</dbReference>
<feature type="transmembrane region" description="Helical" evidence="11">
    <location>
        <begin position="300"/>
        <end position="320"/>
    </location>
</feature>